<sequence length="300" mass="35673">HNKFYNDKVGFFGCFEVIKNYEVARLLLNKVKNWLEEKNMDTMRGPMNFSTNEECGLLIDGFDSPPVCMMTYNPEYYIDFIERYGFNKAMDLYAYWISLEELRKKANKLPEKLIRVVNKIKKRRNLVIRNVDMKKFDEEVERFKKIYNSAWEKNWGFVPMTDTEMEHFANGLKKFLDPELVFIAEIDNSPVGFSLTIPDINQPLLKINGKLLPFSWIKFLWYKRKIEICRVLAMGVLEKYRKLGISAIMHYETSKNILSKGYKGAEMSWILENNVMTNREIQAMGGKIYKTYRIYDYKLY</sequence>
<dbReference type="EMBL" id="BARU01000931">
    <property type="protein sequence ID" value="GAH26856.1"/>
    <property type="molecule type" value="Genomic_DNA"/>
</dbReference>
<name>X1E0P7_9ZZZZ</name>
<accession>X1E0P7</accession>
<dbReference type="Gene3D" id="3.40.630.30">
    <property type="match status" value="1"/>
</dbReference>
<dbReference type="SUPFAM" id="SSF55729">
    <property type="entry name" value="Acyl-CoA N-acyltransferases (Nat)"/>
    <property type="match status" value="1"/>
</dbReference>
<dbReference type="PANTHER" id="PTHR41368">
    <property type="entry name" value="PROTEIN YGHO"/>
    <property type="match status" value="1"/>
</dbReference>
<protein>
    <recommendedName>
        <fullName evidence="2">N-acetyltransferase domain-containing protein</fullName>
    </recommendedName>
</protein>
<comment type="caution">
    <text evidence="1">The sequence shown here is derived from an EMBL/GenBank/DDBJ whole genome shotgun (WGS) entry which is preliminary data.</text>
</comment>
<proteinExistence type="predicted"/>
<evidence type="ECO:0000313" key="1">
    <source>
        <dbReference type="EMBL" id="GAH26856.1"/>
    </source>
</evidence>
<organism evidence="1">
    <name type="scientific">marine sediment metagenome</name>
    <dbReference type="NCBI Taxonomy" id="412755"/>
    <lineage>
        <taxon>unclassified sequences</taxon>
        <taxon>metagenomes</taxon>
        <taxon>ecological metagenomes</taxon>
    </lineage>
</organism>
<dbReference type="InterPro" id="IPR039968">
    <property type="entry name" value="BcerS-like"/>
</dbReference>
<dbReference type="PANTHER" id="PTHR41368:SF1">
    <property type="entry name" value="PROTEIN YGHO"/>
    <property type="match status" value="1"/>
</dbReference>
<dbReference type="AlphaFoldDB" id="X1E0P7"/>
<feature type="non-terminal residue" evidence="1">
    <location>
        <position position="1"/>
    </location>
</feature>
<reference evidence="1" key="1">
    <citation type="journal article" date="2014" name="Front. Microbiol.">
        <title>High frequency of phylogenetically diverse reductive dehalogenase-homologous genes in deep subseafloor sedimentary metagenomes.</title>
        <authorList>
            <person name="Kawai M."/>
            <person name="Futagami T."/>
            <person name="Toyoda A."/>
            <person name="Takaki Y."/>
            <person name="Nishi S."/>
            <person name="Hori S."/>
            <person name="Arai W."/>
            <person name="Tsubouchi T."/>
            <person name="Morono Y."/>
            <person name="Uchiyama I."/>
            <person name="Ito T."/>
            <person name="Fujiyama A."/>
            <person name="Inagaki F."/>
            <person name="Takami H."/>
        </authorList>
    </citation>
    <scope>NUCLEOTIDE SEQUENCE</scope>
    <source>
        <strain evidence="1">Expedition CK06-06</strain>
    </source>
</reference>
<gene>
    <name evidence="1" type="ORF">S03H2_02695</name>
</gene>
<evidence type="ECO:0008006" key="2">
    <source>
        <dbReference type="Google" id="ProtNLM"/>
    </source>
</evidence>
<dbReference type="InterPro" id="IPR016181">
    <property type="entry name" value="Acyl_CoA_acyltransferase"/>
</dbReference>